<dbReference type="Proteomes" id="UP001143747">
    <property type="component" value="Unassembled WGS sequence"/>
</dbReference>
<proteinExistence type="predicted"/>
<keyword evidence="2" id="KW-1185">Reference proteome</keyword>
<comment type="caution">
    <text evidence="1">The sequence shown here is derived from an EMBL/GenBank/DDBJ whole genome shotgun (WGS) entry which is preliminary data.</text>
</comment>
<accession>A0A9Q4KUV4</accession>
<reference evidence="1" key="1">
    <citation type="submission" date="2022-01" db="EMBL/GenBank/DDBJ databases">
        <title>Draft genome of Methanogenium marinum DSM 15558.</title>
        <authorList>
            <person name="Chen S.-C."/>
            <person name="You Y.-T."/>
        </authorList>
    </citation>
    <scope>NUCLEOTIDE SEQUENCE</scope>
    <source>
        <strain evidence="1">DSM 15558</strain>
    </source>
</reference>
<evidence type="ECO:0000313" key="2">
    <source>
        <dbReference type="Proteomes" id="UP001143747"/>
    </source>
</evidence>
<gene>
    <name evidence="1" type="ORF">L0665_03900</name>
</gene>
<organism evidence="1 2">
    <name type="scientific">Methanogenium marinum</name>
    <dbReference type="NCBI Taxonomy" id="348610"/>
    <lineage>
        <taxon>Archaea</taxon>
        <taxon>Methanobacteriati</taxon>
        <taxon>Methanobacteriota</taxon>
        <taxon>Stenosarchaea group</taxon>
        <taxon>Methanomicrobia</taxon>
        <taxon>Methanomicrobiales</taxon>
        <taxon>Methanomicrobiaceae</taxon>
        <taxon>Methanogenium</taxon>
    </lineage>
</organism>
<name>A0A9Q4KUV4_9EURY</name>
<sequence>MTCPSWVNCGEKGGYCAAAIGKSTCIHEEKGCLCRSCPAFKNAGLKHTGFCTKGSENEQLKM</sequence>
<evidence type="ECO:0000313" key="1">
    <source>
        <dbReference type="EMBL" id="MDE4907755.1"/>
    </source>
</evidence>
<dbReference type="Pfam" id="PF10967">
    <property type="entry name" value="DUF2769"/>
    <property type="match status" value="1"/>
</dbReference>
<dbReference type="EMBL" id="JAKELO010000002">
    <property type="protein sequence ID" value="MDE4907755.1"/>
    <property type="molecule type" value="Genomic_DNA"/>
</dbReference>
<dbReference type="AlphaFoldDB" id="A0A9Q4KUV4"/>
<dbReference type="InterPro" id="IPR020075">
    <property type="entry name" value="Uncharacterised_AF2234"/>
</dbReference>
<protein>
    <submittedName>
        <fullName evidence="1">DUF2769 domain-containing protein</fullName>
    </submittedName>
</protein>